<keyword evidence="1" id="KW-1133">Transmembrane helix</keyword>
<sequence length="131" mass="15108">MSGQINSLKELVQTATELLFVRFKLARIEFVAQKERMVRLGILALGAIMLFFMAYISLLFGLNVVLSPQQKVWVFFGLAALLFIIMLSIFWSIARNLAHQRRFFADTLQDLQEDVAYVQGKKTMTDWSLKE</sequence>
<dbReference type="KEGG" id="opf:CBP31_02550"/>
<dbReference type="RefSeq" id="WP_087034736.1">
    <property type="nucleotide sequence ID" value="NZ_CP021377.1"/>
</dbReference>
<evidence type="ECO:0000313" key="3">
    <source>
        <dbReference type="Proteomes" id="UP000243937"/>
    </source>
</evidence>
<feature type="transmembrane region" description="Helical" evidence="1">
    <location>
        <begin position="42"/>
        <end position="66"/>
    </location>
</feature>
<name>A0A1Y0D2A3_9GAMM</name>
<evidence type="ECO:0000256" key="1">
    <source>
        <dbReference type="SAM" id="Phobius"/>
    </source>
</evidence>
<keyword evidence="1" id="KW-0812">Transmembrane</keyword>
<dbReference type="Pfam" id="PF07332">
    <property type="entry name" value="Phage_holin_3_6"/>
    <property type="match status" value="1"/>
</dbReference>
<accession>A0A1Y0D2A3</accession>
<dbReference type="OrthoDB" id="5599969at2"/>
<proteinExistence type="predicted"/>
<evidence type="ECO:0008006" key="4">
    <source>
        <dbReference type="Google" id="ProtNLM"/>
    </source>
</evidence>
<dbReference type="EMBL" id="CP021377">
    <property type="protein sequence ID" value="ART81648.1"/>
    <property type="molecule type" value="Genomic_DNA"/>
</dbReference>
<evidence type="ECO:0000313" key="2">
    <source>
        <dbReference type="EMBL" id="ART81648.1"/>
    </source>
</evidence>
<gene>
    <name evidence="2" type="ORF">CBP31_02550</name>
</gene>
<dbReference type="AlphaFoldDB" id="A0A1Y0D2A3"/>
<dbReference type="Proteomes" id="UP000243937">
    <property type="component" value="Chromosome"/>
</dbReference>
<keyword evidence="3" id="KW-1185">Reference proteome</keyword>
<organism evidence="2 3">
    <name type="scientific">Oceanisphaera profunda</name>
    <dbReference type="NCBI Taxonomy" id="1416627"/>
    <lineage>
        <taxon>Bacteria</taxon>
        <taxon>Pseudomonadati</taxon>
        <taxon>Pseudomonadota</taxon>
        <taxon>Gammaproteobacteria</taxon>
        <taxon>Aeromonadales</taxon>
        <taxon>Aeromonadaceae</taxon>
        <taxon>Oceanisphaera</taxon>
    </lineage>
</organism>
<feature type="transmembrane region" description="Helical" evidence="1">
    <location>
        <begin position="72"/>
        <end position="94"/>
    </location>
</feature>
<keyword evidence="1" id="KW-0472">Membrane</keyword>
<dbReference type="InterPro" id="IPR009937">
    <property type="entry name" value="Phage_holin_3_6"/>
</dbReference>
<reference evidence="2 3" key="1">
    <citation type="journal article" date="2014" name="Int. J. Syst. Evol. Microbiol.">
        <title>Oceanisphaera profunda sp. nov., a marine bacterium isolated from deep-sea sediment, and emended description of the genus Oceanisphaera.</title>
        <authorList>
            <person name="Xu Z."/>
            <person name="Zhang X.Y."/>
            <person name="Su H.N."/>
            <person name="Yu Z.C."/>
            <person name="Liu C."/>
            <person name="Li H."/>
            <person name="Chen X.L."/>
            <person name="Song X.Y."/>
            <person name="Xie B.B."/>
            <person name="Qin Q.L."/>
            <person name="Zhou B.C."/>
            <person name="Shi M."/>
            <person name="Huang Y."/>
            <person name="Zhang Y.Z."/>
        </authorList>
    </citation>
    <scope>NUCLEOTIDE SEQUENCE [LARGE SCALE GENOMIC DNA]</scope>
    <source>
        <strain evidence="2 3">SM1222</strain>
    </source>
</reference>
<protein>
    <recommendedName>
        <fullName evidence="4">Phage holin family protein</fullName>
    </recommendedName>
</protein>